<evidence type="ECO:0008006" key="4">
    <source>
        <dbReference type="Google" id="ProtNLM"/>
    </source>
</evidence>
<dbReference type="PANTHER" id="PTHR40590">
    <property type="entry name" value="CYTOPLASMIC PROTEIN-RELATED"/>
    <property type="match status" value="1"/>
</dbReference>
<accession>A0A1W2A8G4</accession>
<dbReference type="RefSeq" id="WP_084234243.1">
    <property type="nucleotide sequence ID" value="NZ_FWXW01000003.1"/>
</dbReference>
<gene>
    <name evidence="2" type="ORF">SAMN02745168_1598</name>
</gene>
<dbReference type="CDD" id="cd14789">
    <property type="entry name" value="Tiki"/>
    <property type="match status" value="1"/>
</dbReference>
<dbReference type="InterPro" id="IPR002816">
    <property type="entry name" value="TraB/PrgY/GumN_fam"/>
</dbReference>
<protein>
    <recommendedName>
        <fullName evidence="4">TraB family protein</fullName>
    </recommendedName>
</protein>
<evidence type="ECO:0000313" key="2">
    <source>
        <dbReference type="EMBL" id="SMC56762.1"/>
    </source>
</evidence>
<dbReference type="OrthoDB" id="357294at2"/>
<dbReference type="InterPro" id="IPR047111">
    <property type="entry name" value="YbaP-like"/>
</dbReference>
<dbReference type="Pfam" id="PF01963">
    <property type="entry name" value="TraB_PrgY_gumN"/>
    <property type="match status" value="1"/>
</dbReference>
<keyword evidence="3" id="KW-1185">Reference proteome</keyword>
<dbReference type="AlphaFoldDB" id="A0A1W2A8G4"/>
<reference evidence="2 3" key="1">
    <citation type="submission" date="2017-04" db="EMBL/GenBank/DDBJ databases">
        <authorList>
            <person name="Afonso C.L."/>
            <person name="Miller P.J."/>
            <person name="Scott M.A."/>
            <person name="Spackman E."/>
            <person name="Goraichik I."/>
            <person name="Dimitrov K.M."/>
            <person name="Suarez D.L."/>
            <person name="Swayne D.E."/>
        </authorList>
    </citation>
    <scope>NUCLEOTIDE SEQUENCE [LARGE SCALE GENOMIC DNA]</scope>
    <source>
        <strain evidence="2 3">DSM 12816</strain>
    </source>
</reference>
<keyword evidence="1" id="KW-0732">Signal</keyword>
<organism evidence="2 3">
    <name type="scientific">Papillibacter cinnamivorans DSM 12816</name>
    <dbReference type="NCBI Taxonomy" id="1122930"/>
    <lineage>
        <taxon>Bacteria</taxon>
        <taxon>Bacillati</taxon>
        <taxon>Bacillota</taxon>
        <taxon>Clostridia</taxon>
        <taxon>Eubacteriales</taxon>
        <taxon>Oscillospiraceae</taxon>
        <taxon>Papillibacter</taxon>
    </lineage>
</organism>
<proteinExistence type="predicted"/>
<dbReference type="EMBL" id="FWXW01000003">
    <property type="protein sequence ID" value="SMC56762.1"/>
    <property type="molecule type" value="Genomic_DNA"/>
</dbReference>
<dbReference type="Proteomes" id="UP000192790">
    <property type="component" value="Unassembled WGS sequence"/>
</dbReference>
<name>A0A1W2A8G4_9FIRM</name>
<feature type="chain" id="PRO_5038817443" description="TraB family protein" evidence="1">
    <location>
        <begin position="24"/>
        <end position="456"/>
    </location>
</feature>
<evidence type="ECO:0000256" key="1">
    <source>
        <dbReference type="SAM" id="SignalP"/>
    </source>
</evidence>
<sequence length="456" mass="50006">MRIKWKRGLITGVLALTMLLAPALQPAVLAVEGESQAPDSWAVSELVDAEALNLLPSEDLSTIKSALNPEQEEYILDVARQSLSLLGYAAGGGERAVPVNRDQTRGSFAALLYNELAALDVPEQLYGDAASPMEYMVNSGIIRGYGNGDLGENNPCTLQEALLISRRFITNLYEESGKGSLGLLWKAQNGGNTLYLLGTIHVDRGNIYPFSQDLMDAILSAQTAVFEVDFLDQEGLAYFAQKQRYTDGTTLKDHIPEDLYNKIVASMAVLGYTEEQTASIKAWALANLFSTLSLQEEDSPMVMDSYVYSKALVEGKEIGELEGYAYQADLFDSLSEEYQQAYLAANYYSYILSQGVEETQGAETVDQWLGYWKQRDAEDFAAAYAEATRGAENDELYMLLYGDRNQKMTDKAAGYLRTEGENTFIIVAGAGHMIGETGIVNGLRSQGFQVELVPAA</sequence>
<dbReference type="PANTHER" id="PTHR40590:SF1">
    <property type="entry name" value="CYTOPLASMIC PROTEIN"/>
    <property type="match status" value="1"/>
</dbReference>
<dbReference type="STRING" id="1122930.SAMN02745168_1598"/>
<feature type="signal peptide" evidence="1">
    <location>
        <begin position="1"/>
        <end position="23"/>
    </location>
</feature>
<evidence type="ECO:0000313" key="3">
    <source>
        <dbReference type="Proteomes" id="UP000192790"/>
    </source>
</evidence>